<dbReference type="InterPro" id="IPR009936">
    <property type="entry name" value="DUF1468"/>
</dbReference>
<evidence type="ECO:0000259" key="2">
    <source>
        <dbReference type="Pfam" id="PF07331"/>
    </source>
</evidence>
<feature type="domain" description="DUF1468" evidence="2">
    <location>
        <begin position="9"/>
        <end position="144"/>
    </location>
</feature>
<dbReference type="EMBL" id="QQTP01000001">
    <property type="protein sequence ID" value="RDJ29404.1"/>
    <property type="molecule type" value="Genomic_DNA"/>
</dbReference>
<accession>A0A370LBQ9</accession>
<evidence type="ECO:0000313" key="4">
    <source>
        <dbReference type="Proteomes" id="UP000255207"/>
    </source>
</evidence>
<proteinExistence type="predicted"/>
<gene>
    <name evidence="3" type="ORF">DWE98_02305</name>
</gene>
<keyword evidence="4" id="KW-1185">Reference proteome</keyword>
<evidence type="ECO:0000313" key="3">
    <source>
        <dbReference type="EMBL" id="RDJ29404.1"/>
    </source>
</evidence>
<name>A0A370LBQ9_9HYPH</name>
<sequence length="153" mass="15895">MAVNRKDLAAGAIFAAFGATYAAITWRDLPIGEALNMGPGYFPILLSSLMMAMGATIAVRSLGSAEAISLAAMPWRGPLVLSLATVLFASQLEGLGLFPGILATALIASFAASPFRPVPALLASLGIAILCTLIFGYGIKLPIPIIGSWFRWG</sequence>
<evidence type="ECO:0000256" key="1">
    <source>
        <dbReference type="SAM" id="Phobius"/>
    </source>
</evidence>
<keyword evidence="1" id="KW-0472">Membrane</keyword>
<dbReference type="Pfam" id="PF07331">
    <property type="entry name" value="TctB"/>
    <property type="match status" value="1"/>
</dbReference>
<keyword evidence="1" id="KW-0812">Transmembrane</keyword>
<organism evidence="3 4">
    <name type="scientific">Bosea caraganae</name>
    <dbReference type="NCBI Taxonomy" id="2763117"/>
    <lineage>
        <taxon>Bacteria</taxon>
        <taxon>Pseudomonadati</taxon>
        <taxon>Pseudomonadota</taxon>
        <taxon>Alphaproteobacteria</taxon>
        <taxon>Hyphomicrobiales</taxon>
        <taxon>Boseaceae</taxon>
        <taxon>Bosea</taxon>
    </lineage>
</organism>
<keyword evidence="1" id="KW-1133">Transmembrane helix</keyword>
<comment type="caution">
    <text evidence="3">The sequence shown here is derived from an EMBL/GenBank/DDBJ whole genome shotgun (WGS) entry which is preliminary data.</text>
</comment>
<dbReference type="Proteomes" id="UP000255207">
    <property type="component" value="Unassembled WGS sequence"/>
</dbReference>
<protein>
    <submittedName>
        <fullName evidence="3">Tripartite tricarboxylate transporter TctB family protein</fullName>
    </submittedName>
</protein>
<feature type="transmembrane region" description="Helical" evidence="1">
    <location>
        <begin position="79"/>
        <end position="112"/>
    </location>
</feature>
<dbReference type="OrthoDB" id="5186924at2"/>
<dbReference type="AlphaFoldDB" id="A0A370LBQ9"/>
<reference evidence="4" key="1">
    <citation type="submission" date="2018-07" db="EMBL/GenBank/DDBJ databases">
        <authorList>
            <person name="Safronova V.I."/>
            <person name="Chirak E.R."/>
            <person name="Sazanova A.L."/>
        </authorList>
    </citation>
    <scope>NUCLEOTIDE SEQUENCE [LARGE SCALE GENOMIC DNA]</scope>
    <source>
        <strain evidence="4">RCAM04685</strain>
    </source>
</reference>
<feature type="transmembrane region" description="Helical" evidence="1">
    <location>
        <begin position="118"/>
        <end position="139"/>
    </location>
</feature>
<feature type="transmembrane region" description="Helical" evidence="1">
    <location>
        <begin position="38"/>
        <end position="59"/>
    </location>
</feature>